<dbReference type="SMART" id="SM00281">
    <property type="entry name" value="LamB"/>
    <property type="match status" value="1"/>
</dbReference>
<feature type="disulfide bond" evidence="6">
    <location>
        <begin position="916"/>
        <end position="925"/>
    </location>
</feature>
<feature type="domain" description="Laminin EGF-like" evidence="9">
    <location>
        <begin position="841"/>
        <end position="894"/>
    </location>
</feature>
<dbReference type="PROSITE" id="PS51115">
    <property type="entry name" value="LAMININ_IVA"/>
    <property type="match status" value="1"/>
</dbReference>
<evidence type="ECO:0000256" key="8">
    <source>
        <dbReference type="SAM" id="SignalP"/>
    </source>
</evidence>
<dbReference type="InterPro" id="IPR002049">
    <property type="entry name" value="LE_dom"/>
</dbReference>
<dbReference type="SMART" id="SM00180">
    <property type="entry name" value="EGF_Lam"/>
    <property type="match status" value="11"/>
</dbReference>
<dbReference type="Pfam" id="PF00055">
    <property type="entry name" value="Laminin_N"/>
    <property type="match status" value="1"/>
</dbReference>
<feature type="domain" description="Laminin IV type A" evidence="10">
    <location>
        <begin position="486"/>
        <end position="654"/>
    </location>
</feature>
<feature type="disulfide bond" evidence="6">
    <location>
        <begin position="895"/>
        <end position="907"/>
    </location>
</feature>
<dbReference type="InterPro" id="IPR008979">
    <property type="entry name" value="Galactose-bd-like_sf"/>
</dbReference>
<feature type="signal peptide" evidence="8">
    <location>
        <begin position="1"/>
        <end position="15"/>
    </location>
</feature>
<evidence type="ECO:0000259" key="11">
    <source>
        <dbReference type="PROSITE" id="PS51117"/>
    </source>
</evidence>
<keyword evidence="3 6" id="KW-1015">Disulfide bond</keyword>
<dbReference type="Pfam" id="PF00053">
    <property type="entry name" value="EGF_laminin"/>
    <property type="match status" value="10"/>
</dbReference>
<reference evidence="13" key="1">
    <citation type="submission" date="2025-08" db="UniProtKB">
        <authorList>
            <consortium name="RefSeq"/>
        </authorList>
    </citation>
    <scope>IDENTIFICATION</scope>
    <source>
        <tissue evidence="13">Whole Larva</tissue>
    </source>
</reference>
<dbReference type="Pfam" id="PF24973">
    <property type="entry name" value="EGF_LMN_ATRN"/>
    <property type="match status" value="1"/>
</dbReference>
<keyword evidence="12" id="KW-1185">Reference proteome</keyword>
<feature type="disulfide bond" evidence="6">
    <location>
        <begin position="810"/>
        <end position="819"/>
    </location>
</feature>
<keyword evidence="7" id="KW-0175">Coiled coil</keyword>
<keyword evidence="1 8" id="KW-0732">Signal</keyword>
<dbReference type="PANTHER" id="PTHR10574:SF435">
    <property type="entry name" value="LAMININ SUBUNIT GAMMA-1"/>
    <property type="match status" value="1"/>
</dbReference>
<feature type="domain" description="Laminin EGF-like" evidence="9">
    <location>
        <begin position="360"/>
        <end position="406"/>
    </location>
</feature>
<keyword evidence="4" id="KW-0325">Glycoprotein</keyword>
<dbReference type="PROSITE" id="PS51117">
    <property type="entry name" value="LAMININ_NTER"/>
    <property type="match status" value="1"/>
</dbReference>
<organism evidence="12 13">
    <name type="scientific">Nicrophorus vespilloides</name>
    <name type="common">Boreal carrion beetle</name>
    <dbReference type="NCBI Taxonomy" id="110193"/>
    <lineage>
        <taxon>Eukaryota</taxon>
        <taxon>Metazoa</taxon>
        <taxon>Ecdysozoa</taxon>
        <taxon>Arthropoda</taxon>
        <taxon>Hexapoda</taxon>
        <taxon>Insecta</taxon>
        <taxon>Pterygota</taxon>
        <taxon>Neoptera</taxon>
        <taxon>Endopterygota</taxon>
        <taxon>Coleoptera</taxon>
        <taxon>Polyphaga</taxon>
        <taxon>Staphyliniformia</taxon>
        <taxon>Silphidae</taxon>
        <taxon>Nicrophorinae</taxon>
        <taxon>Nicrophorus</taxon>
    </lineage>
</organism>
<accession>A0ABM1M8X3</accession>
<evidence type="ECO:0000313" key="13">
    <source>
        <dbReference type="RefSeq" id="XP_017771023.1"/>
    </source>
</evidence>
<dbReference type="Gene3D" id="2.60.120.260">
    <property type="entry name" value="Galactose-binding domain-like"/>
    <property type="match status" value="1"/>
</dbReference>
<dbReference type="Pfam" id="PF00052">
    <property type="entry name" value="Laminin_B"/>
    <property type="match status" value="1"/>
</dbReference>
<evidence type="ECO:0000313" key="12">
    <source>
        <dbReference type="Proteomes" id="UP000695000"/>
    </source>
</evidence>
<dbReference type="Gene3D" id="2.10.25.10">
    <property type="entry name" value="Laminin"/>
    <property type="match status" value="9"/>
</dbReference>
<dbReference type="InterPro" id="IPR000034">
    <property type="entry name" value="Laminin_IV"/>
</dbReference>
<feature type="domain" description="Laminin N-terminal" evidence="11">
    <location>
        <begin position="21"/>
        <end position="246"/>
    </location>
</feature>
<feature type="disulfide bond" evidence="6">
    <location>
        <begin position="943"/>
        <end position="955"/>
    </location>
</feature>
<feature type="disulfide bond" evidence="6">
    <location>
        <begin position="897"/>
        <end position="914"/>
    </location>
</feature>
<evidence type="ECO:0000256" key="3">
    <source>
        <dbReference type="ARBA" id="ARBA00023157"/>
    </source>
</evidence>
<evidence type="ECO:0000256" key="4">
    <source>
        <dbReference type="ARBA" id="ARBA00023180"/>
    </source>
</evidence>
<feature type="disulfide bond" evidence="6">
    <location>
        <begin position="707"/>
        <end position="716"/>
    </location>
</feature>
<name>A0ABM1M8X3_NICVS</name>
<dbReference type="InterPro" id="IPR050440">
    <property type="entry name" value="Laminin/Netrin_ECM"/>
</dbReference>
<keyword evidence="5 6" id="KW-0424">Laminin EGF-like domain</keyword>
<evidence type="ECO:0000256" key="2">
    <source>
        <dbReference type="ARBA" id="ARBA00022737"/>
    </source>
</evidence>
<feature type="domain" description="Laminin EGF-like" evidence="9">
    <location>
        <begin position="786"/>
        <end position="840"/>
    </location>
</feature>
<evidence type="ECO:0000256" key="1">
    <source>
        <dbReference type="ARBA" id="ARBA00022729"/>
    </source>
</evidence>
<gene>
    <name evidence="13" type="primary">LOC108558570</name>
</gene>
<feature type="disulfide bond" evidence="6">
    <location>
        <begin position="360"/>
        <end position="372"/>
    </location>
</feature>
<evidence type="ECO:0000259" key="9">
    <source>
        <dbReference type="PROSITE" id="PS50027"/>
    </source>
</evidence>
<feature type="domain" description="Laminin EGF-like" evidence="9">
    <location>
        <begin position="943"/>
        <end position="988"/>
    </location>
</feature>
<feature type="domain" description="Laminin EGF-like" evidence="9">
    <location>
        <begin position="689"/>
        <end position="737"/>
    </location>
</feature>
<dbReference type="InterPro" id="IPR008211">
    <property type="entry name" value="Laminin_N"/>
</dbReference>
<feature type="disulfide bond" evidence="6">
    <location>
        <begin position="380"/>
        <end position="389"/>
    </location>
</feature>
<dbReference type="SUPFAM" id="SSF57196">
    <property type="entry name" value="EGF/Laminin"/>
    <property type="match status" value="9"/>
</dbReference>
<dbReference type="SMART" id="SM00136">
    <property type="entry name" value="LamNT"/>
    <property type="match status" value="1"/>
</dbReference>
<feature type="coiled-coil region" evidence="7">
    <location>
        <begin position="1000"/>
        <end position="1053"/>
    </location>
</feature>
<dbReference type="SUPFAM" id="SSF49785">
    <property type="entry name" value="Galactose-binding domain-like"/>
    <property type="match status" value="1"/>
</dbReference>
<evidence type="ECO:0000256" key="5">
    <source>
        <dbReference type="ARBA" id="ARBA00023292"/>
    </source>
</evidence>
<dbReference type="Proteomes" id="UP000695000">
    <property type="component" value="Unplaced"/>
</dbReference>
<dbReference type="SMART" id="SM00181">
    <property type="entry name" value="EGF"/>
    <property type="match status" value="5"/>
</dbReference>
<feature type="disulfide bond" evidence="6">
    <location>
        <begin position="430"/>
        <end position="439"/>
    </location>
</feature>
<dbReference type="PROSITE" id="PS50027">
    <property type="entry name" value="EGF_LAM_2"/>
    <property type="match status" value="7"/>
</dbReference>
<feature type="domain" description="Laminin EGF-like" evidence="9">
    <location>
        <begin position="407"/>
        <end position="459"/>
    </location>
</feature>
<feature type="chain" id="PRO_5045748926" evidence="8">
    <location>
        <begin position="16"/>
        <end position="1560"/>
    </location>
</feature>
<proteinExistence type="predicted"/>
<dbReference type="PANTHER" id="PTHR10574">
    <property type="entry name" value="NETRIN/LAMININ-RELATED"/>
    <property type="match status" value="1"/>
</dbReference>
<dbReference type="RefSeq" id="XP_017771023.1">
    <property type="nucleotide sequence ID" value="XM_017915534.1"/>
</dbReference>
<sequence>MRIVFLLIFLVPAKGFQRLENVRHLIPKFEQIAHGKLIQATNTCNGSIFCMLKNETCDICNERDHSSKYLTDGQSNTYWQSQTMEHDVQYPNQIHLTLNFNKAYDIIYVSLWFKSPRPESFAIYKKVCESCPWVPYQYFSATCQETYGVQDSTAVKKGVQEARALCTSSYSDISPLSGERVIFSAQKYRPSNTDINTSPELQDWITATDIRISLDRLNTFQDERFKDIWVLRRYYYSIISVEIGAHCKCNGHASKCIPIRRNSDKLVCDCKHNTYGDDCEKCLPYYNDVPWKRATDMHVNECKACNCNGYSNSCFFDEELYRQTGHGGHCMECSGNRSGPNCDYCKVDYYQLETGECRSCNCDPIGSYSSQCNTNGYCSCKAGVAGQKCDKCKENHYNFGNRGCESCNCNVYGSLDNIPRCDPETGVCKCKQNVEGMRCSECKLGFFNLESDNIFGCTACFCYGHSSSCHSSNSYSKYQYEAQFTKSNERWKAINSYGETVSLKYDSKNRSISASSKGDDVYFVSSDRFTGDQRASYGQHLYFTLRISDNVRSTSSDLVLEGGDGSSVATKIFSQQNKLPTTKSQNYKFRLMEDSSLDWTPKLSAKQFISILSNLTAIKIKASYSGSGTGYLEDFKLETALSGIAGEKASWIEHCDCVSGYVGQFCESCAPGFTHSSRLGSPLLPCKKCDCHEHADNCDPISGNCYCNHNTVGTNCEKCARGFYGNAVMGTENDCSSCGCPYGGACIVDDDDIKCIECPKGYGGRRCDVCLDGYFGEPPTELCQKCDCNLNIDNDAVGNCDTKTGKCLKCIYNTGGAYCEECLPGYYGDALSLPKGDCKECECSSEGTVKIDDGSLMCDQISGMCKCQPNVYGRNCDKCEEGYYDLIEDEGCKPCNCNTVGSIDHTCDLHSGRCHCQPGVTGLRCDRCQENKYKFSSRGCQDCECDDLGSISLQCDSSGQCPCLENVEGRRCDQCKENKYDRSEGCKDCPQCYNMVQEAYWENKKKLQELTEMLNELEERALVVGDKQFEANLRQIQIEAIHLKENANALNDDNIQEEMAVLVEKQKTISMLLIKIEDSINMAKYQNGLATTTFVDIHNNVKRTKETINVCFEKIGKVSLRNYFGDQSERLKKTLQQNRELIKNITTISDKIYNTALEAQTKSDEAYKLAKSSTDMKKGFQQELHSLNGDIANKFNTFEKYNEGAIEAQNEWKDITSLNLQLLAEVKTLHKEIPVADFRGITEDAKHMLDDSEEILINMNNLDDININDFEQITDSKKILLKATEYTNDLNELIFKIEQYAIKTFNAVDLCAKVFSKATETYNAISDFNKNLTNTRTIAESSLNKMPYIENLLSYVQDLLIKIGPKFHKIKVKSDKAIRGAKDTIKSADDVMKEMQEVSVDLEALFIEVSHLHERALEVNKQLEEVKEKFMKIHGDKVNNQLITEIKASVEYSEISTEEAARLVDDMSRKIVDIWSNISDLPEVEDLDPVRKRLDYIEKQIKQNKIENILDKFEKEKKDNDDLIEMYTQRLNSYTEEVQQLKNIAMAIPDGCFRNIALEP</sequence>
<feature type="disulfide bond" evidence="6">
    <location>
        <begin position="963"/>
        <end position="972"/>
    </location>
</feature>
<feature type="coiled-coil region" evidence="7">
    <location>
        <begin position="1506"/>
        <end position="1544"/>
    </location>
</feature>
<dbReference type="CDD" id="cd00055">
    <property type="entry name" value="EGF_Lam"/>
    <property type="match status" value="9"/>
</dbReference>
<comment type="caution">
    <text evidence="6">Lacks conserved residue(s) required for the propagation of feature annotation.</text>
</comment>
<protein>
    <submittedName>
        <fullName evidence="13">Laminin subunit gamma-1-like</fullName>
    </submittedName>
</protein>
<dbReference type="PROSITE" id="PS01248">
    <property type="entry name" value="EGF_LAM_1"/>
    <property type="match status" value="5"/>
</dbReference>
<dbReference type="InterPro" id="IPR056863">
    <property type="entry name" value="LMN_ATRN_NET-like_EGF"/>
</dbReference>
<evidence type="ECO:0000259" key="10">
    <source>
        <dbReference type="PROSITE" id="PS51115"/>
    </source>
</evidence>
<evidence type="ECO:0000256" key="6">
    <source>
        <dbReference type="PROSITE-ProRule" id="PRU00460"/>
    </source>
</evidence>
<dbReference type="PRINTS" id="PR00011">
    <property type="entry name" value="EGFLAMININ"/>
</dbReference>
<dbReference type="InterPro" id="IPR000742">
    <property type="entry name" value="EGF"/>
</dbReference>
<feature type="disulfide bond" evidence="6">
    <location>
        <begin position="867"/>
        <end position="876"/>
    </location>
</feature>
<evidence type="ECO:0000256" key="7">
    <source>
        <dbReference type="SAM" id="Coils"/>
    </source>
</evidence>
<dbReference type="GeneID" id="108558570"/>
<feature type="domain" description="Laminin EGF-like" evidence="9">
    <location>
        <begin position="895"/>
        <end position="942"/>
    </location>
</feature>
<keyword evidence="2" id="KW-0677">Repeat</keyword>